<feature type="region of interest" description="Disordered" evidence="1">
    <location>
        <begin position="529"/>
        <end position="549"/>
    </location>
</feature>
<dbReference type="InterPro" id="IPR056702">
    <property type="entry name" value="DUF7800"/>
</dbReference>
<evidence type="ECO:0000313" key="4">
    <source>
        <dbReference type="EMBL" id="AVH61472.1"/>
    </source>
</evidence>
<dbReference type="Pfam" id="PF09423">
    <property type="entry name" value="PhoD"/>
    <property type="match status" value="1"/>
</dbReference>
<dbReference type="InterPro" id="IPR029052">
    <property type="entry name" value="Metallo-depent_PP-like"/>
</dbReference>
<dbReference type="InterPro" id="IPR038607">
    <property type="entry name" value="PhoD-like_sf"/>
</dbReference>
<dbReference type="Gene3D" id="3.60.21.70">
    <property type="entry name" value="PhoD-like phosphatase"/>
    <property type="match status" value="1"/>
</dbReference>
<dbReference type="Proteomes" id="UP000238413">
    <property type="component" value="Chromosome"/>
</dbReference>
<gene>
    <name evidence="4" type="ORF">C4B68_28140</name>
</gene>
<dbReference type="CDD" id="cd07389">
    <property type="entry name" value="MPP_PhoD"/>
    <property type="match status" value="1"/>
</dbReference>
<dbReference type="InterPro" id="IPR018946">
    <property type="entry name" value="PhoD-like_MPP"/>
</dbReference>
<name>A0ABM6T334_9ACTN</name>
<evidence type="ECO:0000313" key="5">
    <source>
        <dbReference type="Proteomes" id="UP000238413"/>
    </source>
</evidence>
<dbReference type="EMBL" id="CP026652">
    <property type="protein sequence ID" value="AVH61472.1"/>
    <property type="molecule type" value="Genomic_DNA"/>
</dbReference>
<keyword evidence="5" id="KW-1185">Reference proteome</keyword>
<sequence length="549" mass="61019">MAELRLGPLLRYVDGSSATFWVEASRPCTAEVRCADGSRGEARTFQVAGHHYALVPVDGLTPGTASSYEVLLDGTTVWPLPDSPFPPSVVRTPDGDGAVRVTFGSCRWAAPPADEKDPVGPDALDTLSARIASDPDAERPDVLLLLGDQVYADEVSKATRAWIAARRGLADPPGNQVADYEEYTRLYYESWLDPEVRWLLSTVPSCMIFDDHDVIDDWNTSASWLAGMRATPWWRERVLSGLMSYWVYQHLGNLSPRELSGDLLYAAVRETPDGTDVLRAFAAQADADPSSVRWSYRRDFGRTRVLMLDTRAARVLEEGNRAMLDAGEARWLREQALDAPGSYDHLLLGTSLPWLLPPLVHDAEVWNAALCRGERGARWARFGEDLRQRADLEHWAAFPESFEELTALIAEAGSGAQAPATVCVLSGDVHHAYVAEPYWIDPGRRPDARVFQLTCSPVHNSIPLSIRLGFRFGWSRLGQALGRQFVRHGRYEHPRPSIDWRRTGGPWFGNQLMTLTLHGRSASLRLDQARERGGGRPQLTPVMESVLSP</sequence>
<evidence type="ECO:0000256" key="1">
    <source>
        <dbReference type="SAM" id="MobiDB-lite"/>
    </source>
</evidence>
<protein>
    <submittedName>
        <fullName evidence="4">Alkaline phosphatase</fullName>
    </submittedName>
</protein>
<feature type="domain" description="DUF7800" evidence="3">
    <location>
        <begin position="1"/>
        <end position="89"/>
    </location>
</feature>
<feature type="domain" description="PhoD-like phosphatase metallophosphatase" evidence="2">
    <location>
        <begin position="137"/>
        <end position="459"/>
    </location>
</feature>
<dbReference type="SUPFAM" id="SSF56300">
    <property type="entry name" value="Metallo-dependent phosphatases"/>
    <property type="match status" value="1"/>
</dbReference>
<dbReference type="PANTHER" id="PTHR37031">
    <property type="entry name" value="METALLOPHOSPHATASE BINDING DOMAIN PROTEIN"/>
    <property type="match status" value="1"/>
</dbReference>
<dbReference type="RefSeq" id="WP_099504577.1">
    <property type="nucleotide sequence ID" value="NZ_CP026652.1"/>
</dbReference>
<proteinExistence type="predicted"/>
<organism evidence="4 5">
    <name type="scientific">Streptomyces dengpaensis</name>
    <dbReference type="NCBI Taxonomy" id="2049881"/>
    <lineage>
        <taxon>Bacteria</taxon>
        <taxon>Bacillati</taxon>
        <taxon>Actinomycetota</taxon>
        <taxon>Actinomycetes</taxon>
        <taxon>Kitasatosporales</taxon>
        <taxon>Streptomycetaceae</taxon>
        <taxon>Streptomyces</taxon>
    </lineage>
</organism>
<accession>A0ABM6T334</accession>
<reference evidence="4 5" key="1">
    <citation type="submission" date="2018-02" db="EMBL/GenBank/DDBJ databases">
        <title>Complete genome sequence of Streptomyces dengpaensis, the producer of angucyclines.</title>
        <authorList>
            <person name="Yumei L."/>
        </authorList>
    </citation>
    <scope>NUCLEOTIDE SEQUENCE [LARGE SCALE GENOMIC DNA]</scope>
    <source>
        <strain evidence="4 5">XZHG99</strain>
    </source>
</reference>
<dbReference type="Pfam" id="PF25077">
    <property type="entry name" value="DUF7800"/>
    <property type="match status" value="1"/>
</dbReference>
<evidence type="ECO:0000259" key="3">
    <source>
        <dbReference type="Pfam" id="PF25077"/>
    </source>
</evidence>
<evidence type="ECO:0000259" key="2">
    <source>
        <dbReference type="Pfam" id="PF09423"/>
    </source>
</evidence>
<dbReference type="PANTHER" id="PTHR37031:SF2">
    <property type="entry name" value="PHOD-LIKE PHOSPHATASE METALLOPHOSPHATASE DOMAIN-CONTAINING PROTEIN"/>
    <property type="match status" value="1"/>
</dbReference>